<gene>
    <name evidence="2" type="ORF">MNBD_GAMMA12-604</name>
</gene>
<dbReference type="InterPro" id="IPR036779">
    <property type="entry name" value="LysM_dom_sf"/>
</dbReference>
<dbReference type="InterPro" id="IPR018392">
    <property type="entry name" value="LysM"/>
</dbReference>
<dbReference type="Pfam" id="PF01476">
    <property type="entry name" value="LysM"/>
    <property type="match status" value="1"/>
</dbReference>
<evidence type="ECO:0000313" key="2">
    <source>
        <dbReference type="EMBL" id="VAW75616.1"/>
    </source>
</evidence>
<dbReference type="Gene3D" id="3.10.350.10">
    <property type="entry name" value="LysM domain"/>
    <property type="match status" value="1"/>
</dbReference>
<feature type="non-terminal residue" evidence="2">
    <location>
        <position position="225"/>
    </location>
</feature>
<organism evidence="2">
    <name type="scientific">hydrothermal vent metagenome</name>
    <dbReference type="NCBI Taxonomy" id="652676"/>
    <lineage>
        <taxon>unclassified sequences</taxon>
        <taxon>metagenomes</taxon>
        <taxon>ecological metagenomes</taxon>
    </lineage>
</organism>
<name>A0A3B0Z4J1_9ZZZZ</name>
<sequence length="225" mass="24439">MTVYKEYNAAGIQSETNTLRNFTGTNTKTIYTYAAWDSYKQQKIEVQPTNSSVRNWASGFSNYIYNENGHVTEVRDVVGNKSTKYLSNQAGMVLKRESYNGTTLSGQQYNYYLNNHTIGDVGDAGPSPRDYVEALATKGSTTASTATGSAADSVVRGSVTSADFNQSLQNISPNYPTKAPGSYTVQTGDTLTGIALQLWGDSSFWFLLAEANGLLSDSDLFTGQN</sequence>
<protein>
    <recommendedName>
        <fullName evidence="1">LysM domain-containing protein</fullName>
    </recommendedName>
</protein>
<evidence type="ECO:0000259" key="1">
    <source>
        <dbReference type="PROSITE" id="PS51782"/>
    </source>
</evidence>
<dbReference type="EMBL" id="UOFL01000088">
    <property type="protein sequence ID" value="VAW75616.1"/>
    <property type="molecule type" value="Genomic_DNA"/>
</dbReference>
<dbReference type="AlphaFoldDB" id="A0A3B0Z4J1"/>
<dbReference type="PROSITE" id="PS51782">
    <property type="entry name" value="LYSM"/>
    <property type="match status" value="1"/>
</dbReference>
<accession>A0A3B0Z4J1</accession>
<reference evidence="2" key="1">
    <citation type="submission" date="2018-06" db="EMBL/GenBank/DDBJ databases">
        <authorList>
            <person name="Zhirakovskaya E."/>
        </authorList>
    </citation>
    <scope>NUCLEOTIDE SEQUENCE</scope>
</reference>
<feature type="domain" description="LysM" evidence="1">
    <location>
        <begin position="181"/>
        <end position="225"/>
    </location>
</feature>
<dbReference type="CDD" id="cd00118">
    <property type="entry name" value="LysM"/>
    <property type="match status" value="1"/>
</dbReference>
<proteinExistence type="predicted"/>